<protein>
    <recommendedName>
        <fullName evidence="3">HPt domain-containing protein</fullName>
    </recommendedName>
</protein>
<reference evidence="4" key="1">
    <citation type="submission" date="2021-01" db="EMBL/GenBank/DDBJ databases">
        <authorList>
            <person name="Corre E."/>
            <person name="Pelletier E."/>
            <person name="Niang G."/>
            <person name="Scheremetjew M."/>
            <person name="Finn R."/>
            <person name="Kale V."/>
            <person name="Holt S."/>
            <person name="Cochrane G."/>
            <person name="Meng A."/>
            <person name="Brown T."/>
            <person name="Cohen L."/>
        </authorList>
    </citation>
    <scope>NUCLEOTIDE SEQUENCE</scope>
</reference>
<evidence type="ECO:0000256" key="2">
    <source>
        <dbReference type="SAM" id="MobiDB-lite"/>
    </source>
</evidence>
<feature type="region of interest" description="Disordered" evidence="2">
    <location>
        <begin position="117"/>
        <end position="178"/>
    </location>
</feature>
<gene>
    <name evidence="4" type="ORF">NSCI0253_LOCUS27991</name>
</gene>
<feature type="domain" description="HPt" evidence="3">
    <location>
        <begin position="21"/>
        <end position="119"/>
    </location>
</feature>
<evidence type="ECO:0000256" key="1">
    <source>
        <dbReference type="PROSITE-ProRule" id="PRU00110"/>
    </source>
</evidence>
<dbReference type="AlphaFoldDB" id="A0A7S1AHC2"/>
<evidence type="ECO:0000259" key="3">
    <source>
        <dbReference type="PROSITE" id="PS50894"/>
    </source>
</evidence>
<evidence type="ECO:0000313" key="4">
    <source>
        <dbReference type="EMBL" id="CAD8853640.1"/>
    </source>
</evidence>
<dbReference type="InterPro" id="IPR036641">
    <property type="entry name" value="HPT_dom_sf"/>
</dbReference>
<feature type="compositionally biased region" description="Polar residues" evidence="2">
    <location>
        <begin position="155"/>
        <end position="178"/>
    </location>
</feature>
<name>A0A7S1AHC2_NOCSC</name>
<dbReference type="EMBL" id="HBFQ01039462">
    <property type="protein sequence ID" value="CAD8853640.1"/>
    <property type="molecule type" value="Transcribed_RNA"/>
</dbReference>
<dbReference type="PROSITE" id="PS50894">
    <property type="entry name" value="HPT"/>
    <property type="match status" value="1"/>
</dbReference>
<dbReference type="Gene3D" id="1.20.120.160">
    <property type="entry name" value="HPT domain"/>
    <property type="match status" value="1"/>
</dbReference>
<dbReference type="InterPro" id="IPR008207">
    <property type="entry name" value="Sig_transdc_His_kin_Hpt_dom"/>
</dbReference>
<accession>A0A7S1AHC2</accession>
<feature type="compositionally biased region" description="Low complexity" evidence="2">
    <location>
        <begin position="126"/>
        <end position="144"/>
    </location>
</feature>
<dbReference type="SUPFAM" id="SSF47226">
    <property type="entry name" value="Histidine-containing phosphotransfer domain, HPT domain"/>
    <property type="match status" value="1"/>
</dbReference>
<comment type="caution">
    <text evidence="1">Lacks conserved residue(s) required for the propagation of feature annotation.</text>
</comment>
<dbReference type="GO" id="GO:0000160">
    <property type="term" value="P:phosphorelay signal transduction system"/>
    <property type="evidence" value="ECO:0007669"/>
    <property type="project" value="InterPro"/>
</dbReference>
<sequence>MMAAASLAHLNWDMGAANFADEELYKLMLTQFPGRLSSNIEKLQAAFGCEDWASLRHVARQIQGSASYVGAEKLHVSARELVSALDAPTDLQVEVQAISRTAQELCAEIATCQRQKAAERADRQQPHAAPAPSSAHPKKYASAAISALSRGLRSLRQTSNTAHDGAQSQGSRLTRNRQ</sequence>
<dbReference type="Pfam" id="PF01627">
    <property type="entry name" value="Hpt"/>
    <property type="match status" value="1"/>
</dbReference>
<organism evidence="4">
    <name type="scientific">Noctiluca scintillans</name>
    <name type="common">Sea sparkle</name>
    <name type="synonym">Red tide dinoflagellate</name>
    <dbReference type="NCBI Taxonomy" id="2966"/>
    <lineage>
        <taxon>Eukaryota</taxon>
        <taxon>Sar</taxon>
        <taxon>Alveolata</taxon>
        <taxon>Dinophyceae</taxon>
        <taxon>Noctilucales</taxon>
        <taxon>Noctilucaceae</taxon>
        <taxon>Noctiluca</taxon>
    </lineage>
</organism>
<proteinExistence type="predicted"/>